<keyword evidence="2" id="KW-0413">Isomerase</keyword>
<dbReference type="RefSeq" id="WP_091773470.1">
    <property type="nucleotide sequence ID" value="NZ_CAESCL010000069.1"/>
</dbReference>
<dbReference type="GO" id="GO:0016853">
    <property type="term" value="F:isomerase activity"/>
    <property type="evidence" value="ECO:0007669"/>
    <property type="project" value="UniProtKB-KW"/>
</dbReference>
<dbReference type="SUPFAM" id="SSF51182">
    <property type="entry name" value="RmlC-like cupins"/>
    <property type="match status" value="1"/>
</dbReference>
<dbReference type="EMBL" id="FOES01000013">
    <property type="protein sequence ID" value="SEQ42242.1"/>
    <property type="molecule type" value="Genomic_DNA"/>
</dbReference>
<accession>A0A1H9FWF4</accession>
<evidence type="ECO:0000313" key="3">
    <source>
        <dbReference type="Proteomes" id="UP000199427"/>
    </source>
</evidence>
<proteinExistence type="predicted"/>
<organism evidence="2 3">
    <name type="scientific">Piscibacillus halophilus</name>
    <dbReference type="NCBI Taxonomy" id="571933"/>
    <lineage>
        <taxon>Bacteria</taxon>
        <taxon>Bacillati</taxon>
        <taxon>Bacillota</taxon>
        <taxon>Bacilli</taxon>
        <taxon>Bacillales</taxon>
        <taxon>Bacillaceae</taxon>
        <taxon>Piscibacillus</taxon>
    </lineage>
</organism>
<dbReference type="STRING" id="571933.SAMN05216362_11343"/>
<sequence>MQKVSQDRSFSNKFTGEKITFLETSQDTNGEYEYIEVFLPPGMSGAPLHSHERFEEEVEVVEGELKVVIGHGSKFLTEGETLLIPKETPHMFMNASTNKPVTFRTKIKPAHYFEESIRILYGLMEDGQTDKKGLPNDRIHLALVYEMQDTQVVELPLILKLFMRWLVKKGKKKGIDQQLIEKYVR</sequence>
<dbReference type="InterPro" id="IPR011051">
    <property type="entry name" value="RmlC_Cupin_sf"/>
</dbReference>
<dbReference type="InterPro" id="IPR053146">
    <property type="entry name" value="QDO-like"/>
</dbReference>
<dbReference type="OrthoDB" id="72027at2"/>
<gene>
    <name evidence="2" type="ORF">SAMN05216362_11343</name>
</gene>
<feature type="domain" description="Cupin type-2" evidence="1">
    <location>
        <begin position="37"/>
        <end position="102"/>
    </location>
</feature>
<evidence type="ECO:0000259" key="1">
    <source>
        <dbReference type="Pfam" id="PF07883"/>
    </source>
</evidence>
<protein>
    <submittedName>
        <fullName evidence="2">Mannose-6-phosphate isomerase, cupin superfamily</fullName>
    </submittedName>
</protein>
<dbReference type="InterPro" id="IPR013096">
    <property type="entry name" value="Cupin_2"/>
</dbReference>
<dbReference type="Gene3D" id="2.60.120.10">
    <property type="entry name" value="Jelly Rolls"/>
    <property type="match status" value="1"/>
</dbReference>
<reference evidence="2 3" key="1">
    <citation type="submission" date="2016-10" db="EMBL/GenBank/DDBJ databases">
        <authorList>
            <person name="de Groot N.N."/>
        </authorList>
    </citation>
    <scope>NUCLEOTIDE SEQUENCE [LARGE SCALE GENOMIC DNA]</scope>
    <source>
        <strain evidence="2 3">DSM 21633</strain>
    </source>
</reference>
<dbReference type="PANTHER" id="PTHR36440">
    <property type="entry name" value="PUTATIVE (AFU_ORTHOLOGUE AFUA_8G07350)-RELATED"/>
    <property type="match status" value="1"/>
</dbReference>
<dbReference type="InterPro" id="IPR014710">
    <property type="entry name" value="RmlC-like_jellyroll"/>
</dbReference>
<dbReference type="PANTHER" id="PTHR36440:SF1">
    <property type="entry name" value="PUTATIVE (AFU_ORTHOLOGUE AFUA_8G07350)-RELATED"/>
    <property type="match status" value="1"/>
</dbReference>
<dbReference type="Pfam" id="PF07883">
    <property type="entry name" value="Cupin_2"/>
    <property type="match status" value="1"/>
</dbReference>
<evidence type="ECO:0000313" key="2">
    <source>
        <dbReference type="EMBL" id="SEQ42242.1"/>
    </source>
</evidence>
<keyword evidence="3" id="KW-1185">Reference proteome</keyword>
<dbReference type="AlphaFoldDB" id="A0A1H9FWF4"/>
<name>A0A1H9FWF4_9BACI</name>
<dbReference type="Proteomes" id="UP000199427">
    <property type="component" value="Unassembled WGS sequence"/>
</dbReference>